<name>A0A368F9W0_ANCCA</name>
<reference evidence="2 3" key="1">
    <citation type="submission" date="2014-10" db="EMBL/GenBank/DDBJ databases">
        <title>Draft genome of the hookworm Ancylostoma caninum.</title>
        <authorList>
            <person name="Mitreva M."/>
        </authorList>
    </citation>
    <scope>NUCLEOTIDE SEQUENCE [LARGE SCALE GENOMIC DNA]</scope>
    <source>
        <strain evidence="2 3">Baltimore</strain>
    </source>
</reference>
<dbReference type="EMBL" id="JOJR01002286">
    <property type="protein sequence ID" value="RCN28842.1"/>
    <property type="molecule type" value="Genomic_DNA"/>
</dbReference>
<evidence type="ECO:0008006" key="4">
    <source>
        <dbReference type="Google" id="ProtNLM"/>
    </source>
</evidence>
<organism evidence="2 3">
    <name type="scientific">Ancylostoma caninum</name>
    <name type="common">Dog hookworm</name>
    <dbReference type="NCBI Taxonomy" id="29170"/>
    <lineage>
        <taxon>Eukaryota</taxon>
        <taxon>Metazoa</taxon>
        <taxon>Ecdysozoa</taxon>
        <taxon>Nematoda</taxon>
        <taxon>Chromadorea</taxon>
        <taxon>Rhabditida</taxon>
        <taxon>Rhabditina</taxon>
        <taxon>Rhabditomorpha</taxon>
        <taxon>Strongyloidea</taxon>
        <taxon>Ancylostomatidae</taxon>
        <taxon>Ancylostomatinae</taxon>
        <taxon>Ancylostoma</taxon>
    </lineage>
</organism>
<proteinExistence type="predicted"/>
<keyword evidence="3" id="KW-1185">Reference proteome</keyword>
<accession>A0A368F9W0</accession>
<evidence type="ECO:0000313" key="3">
    <source>
        <dbReference type="Proteomes" id="UP000252519"/>
    </source>
</evidence>
<feature type="chain" id="PRO_5016728770" description="Saposin B-type domain-containing protein" evidence="1">
    <location>
        <begin position="19"/>
        <end position="105"/>
    </location>
</feature>
<gene>
    <name evidence="2" type="ORF">ANCCAN_25411</name>
</gene>
<evidence type="ECO:0000313" key="2">
    <source>
        <dbReference type="EMBL" id="RCN28842.1"/>
    </source>
</evidence>
<keyword evidence="1" id="KW-0732">Signal</keyword>
<feature type="signal peptide" evidence="1">
    <location>
        <begin position="1"/>
        <end position="18"/>
    </location>
</feature>
<sequence>MTSPLCALILLLVTLVRAQSLSSSCSLCLDLAGRAARQGTETEDQTKQRVLNAANSYSGDDQTEYINEVNCHWKKYYGDANQQNPQSLLSTCVDTGKCPIEVIFV</sequence>
<evidence type="ECO:0000256" key="1">
    <source>
        <dbReference type="SAM" id="SignalP"/>
    </source>
</evidence>
<protein>
    <recommendedName>
        <fullName evidence="4">Saposin B-type domain-containing protein</fullName>
    </recommendedName>
</protein>
<dbReference type="Proteomes" id="UP000252519">
    <property type="component" value="Unassembled WGS sequence"/>
</dbReference>
<comment type="caution">
    <text evidence="2">The sequence shown here is derived from an EMBL/GenBank/DDBJ whole genome shotgun (WGS) entry which is preliminary data.</text>
</comment>
<dbReference type="AlphaFoldDB" id="A0A368F9W0"/>
<feature type="non-terminal residue" evidence="2">
    <location>
        <position position="105"/>
    </location>
</feature>